<dbReference type="Pfam" id="PF05678">
    <property type="entry name" value="VQ"/>
    <property type="match status" value="1"/>
</dbReference>
<evidence type="ECO:0000259" key="2">
    <source>
        <dbReference type="Pfam" id="PF05678"/>
    </source>
</evidence>
<gene>
    <name evidence="3" type="ORF">NCGR_LOCUS62281</name>
</gene>
<organism evidence="3 4">
    <name type="scientific">Miscanthus lutarioriparius</name>
    <dbReference type="NCBI Taxonomy" id="422564"/>
    <lineage>
        <taxon>Eukaryota</taxon>
        <taxon>Viridiplantae</taxon>
        <taxon>Streptophyta</taxon>
        <taxon>Embryophyta</taxon>
        <taxon>Tracheophyta</taxon>
        <taxon>Spermatophyta</taxon>
        <taxon>Magnoliopsida</taxon>
        <taxon>Liliopsida</taxon>
        <taxon>Poales</taxon>
        <taxon>Poaceae</taxon>
        <taxon>PACMAD clade</taxon>
        <taxon>Panicoideae</taxon>
        <taxon>Andropogonodae</taxon>
        <taxon>Andropogoneae</taxon>
        <taxon>Saccharinae</taxon>
        <taxon>Miscanthus</taxon>
    </lineage>
</organism>
<evidence type="ECO:0000313" key="4">
    <source>
        <dbReference type="Proteomes" id="UP000604825"/>
    </source>
</evidence>
<dbReference type="OrthoDB" id="689462at2759"/>
<protein>
    <recommendedName>
        <fullName evidence="2">VQ domain-containing protein</fullName>
    </recommendedName>
</protein>
<dbReference type="PANTHER" id="PTHR34794">
    <property type="entry name" value="EXPRESSED PROTEIN"/>
    <property type="match status" value="1"/>
</dbReference>
<feature type="domain" description="VQ" evidence="2">
    <location>
        <begin position="40"/>
        <end position="66"/>
    </location>
</feature>
<sequence>MEVPQDHEAALRTAAQNKPPANARPWRGGAGAPSSAAPPPPPPKVYRVEPREFRDLVQRLTGAPPTALRRPQQHQHHHRVVGVAAPVVQPQPVRPGGEQQAYGAAAPWFSLPMAGGLEAATAAQPQHGAFL</sequence>
<name>A0A811SA36_9POAL</name>
<dbReference type="PANTHER" id="PTHR34794:SF1">
    <property type="entry name" value="OS10G0101800 PROTEIN"/>
    <property type="match status" value="1"/>
</dbReference>
<reference evidence="3" key="1">
    <citation type="submission" date="2020-10" db="EMBL/GenBank/DDBJ databases">
        <authorList>
            <person name="Han B."/>
            <person name="Lu T."/>
            <person name="Zhao Q."/>
            <person name="Huang X."/>
            <person name="Zhao Y."/>
        </authorList>
    </citation>
    <scope>NUCLEOTIDE SEQUENCE</scope>
</reference>
<proteinExistence type="predicted"/>
<dbReference type="AlphaFoldDB" id="A0A811SA36"/>
<feature type="compositionally biased region" description="Basic and acidic residues" evidence="1">
    <location>
        <begin position="1"/>
        <end position="10"/>
    </location>
</feature>
<feature type="region of interest" description="Disordered" evidence="1">
    <location>
        <begin position="1"/>
        <end position="48"/>
    </location>
</feature>
<dbReference type="InterPro" id="IPR008889">
    <property type="entry name" value="VQ"/>
</dbReference>
<comment type="caution">
    <text evidence="3">The sequence shown here is derived from an EMBL/GenBank/DDBJ whole genome shotgun (WGS) entry which is preliminary data.</text>
</comment>
<accession>A0A811SA36</accession>
<evidence type="ECO:0000313" key="3">
    <source>
        <dbReference type="EMBL" id="CAD6338183.1"/>
    </source>
</evidence>
<evidence type="ECO:0000256" key="1">
    <source>
        <dbReference type="SAM" id="MobiDB-lite"/>
    </source>
</evidence>
<dbReference type="Proteomes" id="UP000604825">
    <property type="component" value="Unassembled WGS sequence"/>
</dbReference>
<dbReference type="InterPro" id="IPR039610">
    <property type="entry name" value="VQ29"/>
</dbReference>
<dbReference type="EMBL" id="CAJGYO010000019">
    <property type="protein sequence ID" value="CAD6338183.1"/>
    <property type="molecule type" value="Genomic_DNA"/>
</dbReference>
<keyword evidence="4" id="KW-1185">Reference proteome</keyword>